<sequence>MVLTGVSTSFRPPRCFRAASGTRTVSICEVQLRPSVAA</sequence>
<dbReference type="Proteomes" id="UP000553193">
    <property type="component" value="Unassembled WGS sequence"/>
</dbReference>
<organism evidence="1 2">
    <name type="scientific">Roseococcus suduntuyensis</name>
    <dbReference type="NCBI Taxonomy" id="455361"/>
    <lineage>
        <taxon>Bacteria</taxon>
        <taxon>Pseudomonadati</taxon>
        <taxon>Pseudomonadota</taxon>
        <taxon>Alphaproteobacteria</taxon>
        <taxon>Acetobacterales</taxon>
        <taxon>Roseomonadaceae</taxon>
        <taxon>Roseococcus</taxon>
    </lineage>
</organism>
<comment type="caution">
    <text evidence="1">The sequence shown here is derived from an EMBL/GenBank/DDBJ whole genome shotgun (WGS) entry which is preliminary data.</text>
</comment>
<name>A0A840AD74_9PROT</name>
<reference evidence="1 2" key="1">
    <citation type="submission" date="2020-08" db="EMBL/GenBank/DDBJ databases">
        <title>Genomic Encyclopedia of Type Strains, Phase IV (KMG-IV): sequencing the most valuable type-strain genomes for metagenomic binning, comparative biology and taxonomic classification.</title>
        <authorList>
            <person name="Goeker M."/>
        </authorList>
    </citation>
    <scope>NUCLEOTIDE SEQUENCE [LARGE SCALE GENOMIC DNA]</scope>
    <source>
        <strain evidence="1 2">DSM 19979</strain>
    </source>
</reference>
<keyword evidence="2" id="KW-1185">Reference proteome</keyword>
<evidence type="ECO:0000313" key="1">
    <source>
        <dbReference type="EMBL" id="MBB3898184.1"/>
    </source>
</evidence>
<accession>A0A840AD74</accession>
<dbReference type="AlphaFoldDB" id="A0A840AD74"/>
<gene>
    <name evidence="1" type="ORF">GGQ83_001621</name>
</gene>
<protein>
    <submittedName>
        <fullName evidence="1">Uncharacterized protein</fullName>
    </submittedName>
</protein>
<dbReference type="EMBL" id="JACIDJ010000002">
    <property type="protein sequence ID" value="MBB3898184.1"/>
    <property type="molecule type" value="Genomic_DNA"/>
</dbReference>
<evidence type="ECO:0000313" key="2">
    <source>
        <dbReference type="Proteomes" id="UP000553193"/>
    </source>
</evidence>
<proteinExistence type="predicted"/>